<dbReference type="AlphaFoldDB" id="A0A0D5NJQ6"/>
<name>A0A0D5NJQ6_9BACL</name>
<feature type="compositionally biased region" description="Basic and acidic residues" evidence="1">
    <location>
        <begin position="1"/>
        <end position="10"/>
    </location>
</feature>
<reference evidence="2 3" key="1">
    <citation type="journal article" date="2015" name="J. Biotechnol.">
        <title>Complete genome sequence of Paenibacillus beijingensis 7188(T) (=DSM 24997(T)), a novel rhizobacterium from jujube garden soil.</title>
        <authorList>
            <person name="Kwak Y."/>
            <person name="Shin J.H."/>
        </authorList>
    </citation>
    <scope>NUCLEOTIDE SEQUENCE [LARGE SCALE GENOMIC DNA]</scope>
    <source>
        <strain evidence="2 3">DSM 24997</strain>
    </source>
</reference>
<feature type="region of interest" description="Disordered" evidence="1">
    <location>
        <begin position="1"/>
        <end position="78"/>
    </location>
</feature>
<feature type="compositionally biased region" description="Gly residues" evidence="1">
    <location>
        <begin position="19"/>
        <end position="31"/>
    </location>
</feature>
<dbReference type="HOGENOM" id="CLU_2618655_0_0_9"/>
<dbReference type="STRING" id="1126833.VN24_12310"/>
<reference evidence="3" key="2">
    <citation type="submission" date="2015-03" db="EMBL/GenBank/DDBJ databases">
        <title>Genome sequence of Paenibacillus beijingensis strain DSM 24997T.</title>
        <authorList>
            <person name="Kwak Y."/>
            <person name="Shin J.-H."/>
        </authorList>
    </citation>
    <scope>NUCLEOTIDE SEQUENCE [LARGE SCALE GENOMIC DNA]</scope>
    <source>
        <strain evidence="3">DSM 24997</strain>
    </source>
</reference>
<proteinExistence type="predicted"/>
<evidence type="ECO:0000313" key="2">
    <source>
        <dbReference type="EMBL" id="AJY75217.1"/>
    </source>
</evidence>
<keyword evidence="3" id="KW-1185">Reference proteome</keyword>
<dbReference type="PATRIC" id="fig|1126833.4.peg.2701"/>
<dbReference type="Proteomes" id="UP000032633">
    <property type="component" value="Chromosome"/>
</dbReference>
<organism evidence="2 3">
    <name type="scientific">Paenibacillus beijingensis</name>
    <dbReference type="NCBI Taxonomy" id="1126833"/>
    <lineage>
        <taxon>Bacteria</taxon>
        <taxon>Bacillati</taxon>
        <taxon>Bacillota</taxon>
        <taxon>Bacilli</taxon>
        <taxon>Bacillales</taxon>
        <taxon>Paenibacillaceae</taxon>
        <taxon>Paenibacillus</taxon>
    </lineage>
</organism>
<sequence>MHRELRKGSEVRVGAAFLHGGGSPSRKGGGPPRTDGSPRRGKAEDLHGRTEVRVAERQRPSTGGRNPFAAPGMKRTRG</sequence>
<protein>
    <submittedName>
        <fullName evidence="2">Uncharacterized protein</fullName>
    </submittedName>
</protein>
<dbReference type="KEGG" id="pbj:VN24_12310"/>
<evidence type="ECO:0000313" key="3">
    <source>
        <dbReference type="Proteomes" id="UP000032633"/>
    </source>
</evidence>
<feature type="compositionally biased region" description="Basic and acidic residues" evidence="1">
    <location>
        <begin position="36"/>
        <end position="59"/>
    </location>
</feature>
<accession>A0A0D5NJQ6</accession>
<dbReference type="EMBL" id="CP011058">
    <property type="protein sequence ID" value="AJY75217.1"/>
    <property type="molecule type" value="Genomic_DNA"/>
</dbReference>
<evidence type="ECO:0000256" key="1">
    <source>
        <dbReference type="SAM" id="MobiDB-lite"/>
    </source>
</evidence>
<gene>
    <name evidence="2" type="ORF">VN24_12310</name>
</gene>